<gene>
    <name evidence="1" type="ORF">Cgig2_011484</name>
</gene>
<organism evidence="1 2">
    <name type="scientific">Carnegiea gigantea</name>
    <dbReference type="NCBI Taxonomy" id="171969"/>
    <lineage>
        <taxon>Eukaryota</taxon>
        <taxon>Viridiplantae</taxon>
        <taxon>Streptophyta</taxon>
        <taxon>Embryophyta</taxon>
        <taxon>Tracheophyta</taxon>
        <taxon>Spermatophyta</taxon>
        <taxon>Magnoliopsida</taxon>
        <taxon>eudicotyledons</taxon>
        <taxon>Gunneridae</taxon>
        <taxon>Pentapetalae</taxon>
        <taxon>Caryophyllales</taxon>
        <taxon>Cactineae</taxon>
        <taxon>Cactaceae</taxon>
        <taxon>Cactoideae</taxon>
        <taxon>Echinocereeae</taxon>
        <taxon>Carnegiea</taxon>
    </lineage>
</organism>
<evidence type="ECO:0000313" key="2">
    <source>
        <dbReference type="Proteomes" id="UP001153076"/>
    </source>
</evidence>
<dbReference type="Proteomes" id="UP001153076">
    <property type="component" value="Unassembled WGS sequence"/>
</dbReference>
<reference evidence="1" key="1">
    <citation type="submission" date="2022-04" db="EMBL/GenBank/DDBJ databases">
        <title>Carnegiea gigantea Genome sequencing and assembly v2.</title>
        <authorList>
            <person name="Copetti D."/>
            <person name="Sanderson M.J."/>
            <person name="Burquez A."/>
            <person name="Wojciechowski M.F."/>
        </authorList>
    </citation>
    <scope>NUCLEOTIDE SEQUENCE</scope>
    <source>
        <strain evidence="1">SGP5-SGP5p</strain>
        <tissue evidence="1">Aerial part</tissue>
    </source>
</reference>
<dbReference type="EMBL" id="JAKOGI010000027">
    <property type="protein sequence ID" value="KAJ8448863.1"/>
    <property type="molecule type" value="Genomic_DNA"/>
</dbReference>
<evidence type="ECO:0000313" key="1">
    <source>
        <dbReference type="EMBL" id="KAJ8448863.1"/>
    </source>
</evidence>
<keyword evidence="2" id="KW-1185">Reference proteome</keyword>
<dbReference type="AlphaFoldDB" id="A0A9Q1KTZ5"/>
<comment type="caution">
    <text evidence="1">The sequence shown here is derived from an EMBL/GenBank/DDBJ whole genome shotgun (WGS) entry which is preliminary data.</text>
</comment>
<sequence>MASPRKRKKPPDFLTNSQLGFQKFQSCPLFHLPGLQTINLNMECAQPSFEFAFRPVQIQELSFQFYICFVLESYNHSHTSTSLLWLYRVDEMPMAPCNWIAIMLNFCALSCLVSSSPTSPRSAVPLAAMGWKQVKKQKSVLPAFSRFEVLTFGSDKEGLKTSILRSPPLFKQSPGNSLS</sequence>
<protein>
    <submittedName>
        <fullName evidence="1">Uncharacterized protein</fullName>
    </submittedName>
</protein>
<name>A0A9Q1KTZ5_9CARY</name>
<proteinExistence type="predicted"/>
<accession>A0A9Q1KTZ5</accession>